<gene>
    <name evidence="1" type="ORF">RUN1985_v1_20026</name>
</gene>
<reference evidence="1" key="1">
    <citation type="submission" date="2015-10" db="EMBL/GenBank/DDBJ databases">
        <authorList>
            <person name="Gilbert D.G."/>
        </authorList>
    </citation>
    <scope>NUCLEOTIDE SEQUENCE</scope>
    <source>
        <strain evidence="1">Phyl III-seqv23</strain>
    </source>
</reference>
<accession>A0A0S4UXT6</accession>
<sequence>MLRHQPMYKIAQLRQCEGLWGTFLLTHASPPFDRWEHERLRAMLGWHYRVQRSARACE</sequence>
<dbReference type="AlphaFoldDB" id="A0A0S4UXT6"/>
<dbReference type="EMBL" id="LN899824">
    <property type="protein sequence ID" value="CUV27015.1"/>
    <property type="molecule type" value="Genomic_DNA"/>
</dbReference>
<name>A0A0S4UXT6_RALSL</name>
<evidence type="ECO:0000313" key="1">
    <source>
        <dbReference type="EMBL" id="CUV27015.1"/>
    </source>
</evidence>
<protein>
    <submittedName>
        <fullName evidence="1">Uncharacterized protein</fullName>
    </submittedName>
</protein>
<organism evidence="1">
    <name type="scientific">Ralstonia solanacearum</name>
    <name type="common">Pseudomonas solanacearum</name>
    <dbReference type="NCBI Taxonomy" id="305"/>
    <lineage>
        <taxon>Bacteria</taxon>
        <taxon>Pseudomonadati</taxon>
        <taxon>Pseudomonadota</taxon>
        <taxon>Betaproteobacteria</taxon>
        <taxon>Burkholderiales</taxon>
        <taxon>Burkholderiaceae</taxon>
        <taxon>Ralstonia</taxon>
        <taxon>Ralstonia solanacearum species complex</taxon>
    </lineage>
</organism>
<proteinExistence type="predicted"/>